<dbReference type="AlphaFoldDB" id="A0ABD5PFH5"/>
<dbReference type="EMBL" id="JBHSDS010000008">
    <property type="protein sequence ID" value="MFC4359478.1"/>
    <property type="molecule type" value="Genomic_DNA"/>
</dbReference>
<organism evidence="2 3">
    <name type="scientific">Halobium salinum</name>
    <dbReference type="NCBI Taxonomy" id="1364940"/>
    <lineage>
        <taxon>Archaea</taxon>
        <taxon>Methanobacteriati</taxon>
        <taxon>Methanobacteriota</taxon>
        <taxon>Stenosarchaea group</taxon>
        <taxon>Halobacteria</taxon>
        <taxon>Halobacteriales</taxon>
        <taxon>Haloferacaceae</taxon>
        <taxon>Halobium</taxon>
    </lineage>
</organism>
<dbReference type="Proteomes" id="UP001595921">
    <property type="component" value="Unassembled WGS sequence"/>
</dbReference>
<evidence type="ECO:0000313" key="2">
    <source>
        <dbReference type="EMBL" id="MFC4359478.1"/>
    </source>
</evidence>
<gene>
    <name evidence="2" type="ORF">ACFO0N_16160</name>
</gene>
<dbReference type="RefSeq" id="WP_267621719.1">
    <property type="nucleotide sequence ID" value="NZ_JAODIW010000006.1"/>
</dbReference>
<proteinExistence type="predicted"/>
<dbReference type="InterPro" id="IPR057180">
    <property type="entry name" value="DUF7858"/>
</dbReference>
<accession>A0ABD5PFH5</accession>
<feature type="region of interest" description="Disordered" evidence="1">
    <location>
        <begin position="150"/>
        <end position="171"/>
    </location>
</feature>
<evidence type="ECO:0000256" key="1">
    <source>
        <dbReference type="SAM" id="MobiDB-lite"/>
    </source>
</evidence>
<dbReference type="Pfam" id="PF25257">
    <property type="entry name" value="DUF7858"/>
    <property type="match status" value="1"/>
</dbReference>
<sequence length="171" mass="17629">MGLSDIAAGIEVTAEQVDRGVPTVDDTGEALVERVRPHAEALPCTPEAAATVVETYTAGTSVGETAREAGVVPMTASKVLHRCGVSGVSPLGPTGRRIVRDWLDGELPRSEAVALAGADAAEFALATYVESHESVPELEEAVEGALAPEHNASVTKRDALGETMSSPGSLR</sequence>
<reference evidence="2 3" key="1">
    <citation type="journal article" date="2019" name="Int. J. Syst. Evol. Microbiol.">
        <title>The Global Catalogue of Microorganisms (GCM) 10K type strain sequencing project: providing services to taxonomists for standard genome sequencing and annotation.</title>
        <authorList>
            <consortium name="The Broad Institute Genomics Platform"/>
            <consortium name="The Broad Institute Genome Sequencing Center for Infectious Disease"/>
            <person name="Wu L."/>
            <person name="Ma J."/>
        </authorList>
    </citation>
    <scope>NUCLEOTIDE SEQUENCE [LARGE SCALE GENOMIC DNA]</scope>
    <source>
        <strain evidence="2 3">CGMCC 1.12553</strain>
    </source>
</reference>
<name>A0ABD5PFH5_9EURY</name>
<protein>
    <submittedName>
        <fullName evidence="2">Uncharacterized protein</fullName>
    </submittedName>
</protein>
<comment type="caution">
    <text evidence="2">The sequence shown here is derived from an EMBL/GenBank/DDBJ whole genome shotgun (WGS) entry which is preliminary data.</text>
</comment>
<keyword evidence="3" id="KW-1185">Reference proteome</keyword>
<evidence type="ECO:0000313" key="3">
    <source>
        <dbReference type="Proteomes" id="UP001595921"/>
    </source>
</evidence>